<dbReference type="Pfam" id="PF12867">
    <property type="entry name" value="DinB_2"/>
    <property type="match status" value="1"/>
</dbReference>
<feature type="domain" description="DinB-like" evidence="1">
    <location>
        <begin position="31"/>
        <end position="163"/>
    </location>
</feature>
<dbReference type="Gene3D" id="1.20.120.450">
    <property type="entry name" value="dinb family like domain"/>
    <property type="match status" value="1"/>
</dbReference>
<gene>
    <name evidence="2" type="ORF">rosag_00170</name>
</gene>
<keyword evidence="3" id="KW-1185">Reference proteome</keyword>
<evidence type="ECO:0000259" key="1">
    <source>
        <dbReference type="Pfam" id="PF12867"/>
    </source>
</evidence>
<comment type="caution">
    <text evidence="2">The sequence shown here is derived from an EMBL/GenBank/DDBJ whole genome shotgun (WGS) entry which is preliminary data.</text>
</comment>
<dbReference type="InterPro" id="IPR024775">
    <property type="entry name" value="DinB-like"/>
</dbReference>
<protein>
    <submittedName>
        <fullName evidence="2">Metal-dependent hydrolase</fullName>
    </submittedName>
</protein>
<evidence type="ECO:0000313" key="3">
    <source>
        <dbReference type="Proteomes" id="UP001161325"/>
    </source>
</evidence>
<dbReference type="SUPFAM" id="SSF109854">
    <property type="entry name" value="DinB/YfiT-like putative metalloenzymes"/>
    <property type="match status" value="1"/>
</dbReference>
<accession>A0AA37VDD9</accession>
<organism evidence="2 3">
    <name type="scientific">Roseisolibacter agri</name>
    <dbReference type="NCBI Taxonomy" id="2014610"/>
    <lineage>
        <taxon>Bacteria</taxon>
        <taxon>Pseudomonadati</taxon>
        <taxon>Gemmatimonadota</taxon>
        <taxon>Gemmatimonadia</taxon>
        <taxon>Gemmatimonadales</taxon>
        <taxon>Gemmatimonadaceae</taxon>
        <taxon>Roseisolibacter</taxon>
    </lineage>
</organism>
<dbReference type="Proteomes" id="UP001161325">
    <property type="component" value="Unassembled WGS sequence"/>
</dbReference>
<name>A0AA37VDD9_9BACT</name>
<dbReference type="GO" id="GO:0016787">
    <property type="term" value="F:hydrolase activity"/>
    <property type="evidence" value="ECO:0007669"/>
    <property type="project" value="UniProtKB-KW"/>
</dbReference>
<proteinExistence type="predicted"/>
<dbReference type="RefSeq" id="WP_284347941.1">
    <property type="nucleotide sequence ID" value="NZ_BRXS01000001.1"/>
</dbReference>
<dbReference type="AlphaFoldDB" id="A0AA37VDD9"/>
<reference evidence="2" key="1">
    <citation type="submission" date="2022-08" db="EMBL/GenBank/DDBJ databases">
        <title>Draft genome sequencing of Roseisolibacter agri AW1220.</title>
        <authorList>
            <person name="Tobiishi Y."/>
            <person name="Tonouchi A."/>
        </authorList>
    </citation>
    <scope>NUCLEOTIDE SEQUENCE</scope>
    <source>
        <strain evidence="2">AW1220</strain>
    </source>
</reference>
<sequence>MSDDLRYPIGNWSTPADDPAVMTALVDDIAAAPARLRAAISGLDASQLDTPYRDGGWTVRQVVHHVADSHMNAYVRVKKALTEPGTPIAAYEESLWATLPDSRLEPEVSLQLLDALHVRWVTTLRALAPEDWEKTYAHPEMGPVTLRTALGIYAWHGKHHTAHVTGLRERQGW</sequence>
<keyword evidence="2" id="KW-0378">Hydrolase</keyword>
<dbReference type="EMBL" id="BRXS01000001">
    <property type="protein sequence ID" value="GLC23504.1"/>
    <property type="molecule type" value="Genomic_DNA"/>
</dbReference>
<evidence type="ECO:0000313" key="2">
    <source>
        <dbReference type="EMBL" id="GLC23504.1"/>
    </source>
</evidence>
<dbReference type="NCBIfam" id="NF009807">
    <property type="entry name" value="PRK13291.1"/>
    <property type="match status" value="1"/>
</dbReference>
<dbReference type="InterPro" id="IPR034660">
    <property type="entry name" value="DinB/YfiT-like"/>
</dbReference>